<feature type="compositionally biased region" description="Polar residues" evidence="8">
    <location>
        <begin position="624"/>
        <end position="633"/>
    </location>
</feature>
<comment type="subcellular location">
    <subcellularLocation>
        <location evidence="1 7">Nucleus</location>
    </subcellularLocation>
</comment>
<feature type="compositionally biased region" description="Low complexity" evidence="8">
    <location>
        <begin position="482"/>
        <end position="507"/>
    </location>
</feature>
<proteinExistence type="inferred from homology"/>
<feature type="domain" description="Enhancer of polycomb C-terminal" evidence="9">
    <location>
        <begin position="595"/>
        <end position="812"/>
    </location>
</feature>
<evidence type="ECO:0000256" key="2">
    <source>
        <dbReference type="ARBA" id="ARBA00008035"/>
    </source>
</evidence>
<dbReference type="PANTHER" id="PTHR14898">
    <property type="entry name" value="ENHANCER OF POLYCOMB"/>
    <property type="match status" value="1"/>
</dbReference>
<organism evidence="11 12">
    <name type="scientific">Chanos chanos</name>
    <name type="common">Milkfish</name>
    <name type="synonym">Mugil chanos</name>
    <dbReference type="NCBI Taxonomy" id="29144"/>
    <lineage>
        <taxon>Eukaryota</taxon>
        <taxon>Metazoa</taxon>
        <taxon>Chordata</taxon>
        <taxon>Craniata</taxon>
        <taxon>Vertebrata</taxon>
        <taxon>Euteleostomi</taxon>
        <taxon>Actinopterygii</taxon>
        <taxon>Neopterygii</taxon>
        <taxon>Teleostei</taxon>
        <taxon>Ostariophysi</taxon>
        <taxon>Gonorynchiformes</taxon>
        <taxon>Chanidae</taxon>
        <taxon>Chanos</taxon>
    </lineage>
</organism>
<dbReference type="GO" id="GO:0006357">
    <property type="term" value="P:regulation of transcription by RNA polymerase II"/>
    <property type="evidence" value="ECO:0007669"/>
    <property type="project" value="InterPro"/>
</dbReference>
<feature type="compositionally biased region" description="Polar residues" evidence="8">
    <location>
        <begin position="797"/>
        <end position="806"/>
    </location>
</feature>
<evidence type="ECO:0000259" key="9">
    <source>
        <dbReference type="Pfam" id="PF06752"/>
    </source>
</evidence>
<dbReference type="InParanoid" id="A0A6J2VGC5"/>
<comment type="similarity">
    <text evidence="2 7">Belongs to the enhancer of polycomb family.</text>
</comment>
<feature type="compositionally biased region" description="Basic and acidic residues" evidence="8">
    <location>
        <begin position="311"/>
        <end position="331"/>
    </location>
</feature>
<dbReference type="GO" id="GO:0006325">
    <property type="term" value="P:chromatin organization"/>
    <property type="evidence" value="ECO:0007669"/>
    <property type="project" value="UniProtKB-KW"/>
</dbReference>
<feature type="region of interest" description="Disordered" evidence="8">
    <location>
        <begin position="185"/>
        <end position="207"/>
    </location>
</feature>
<feature type="compositionally biased region" description="Basic and acidic residues" evidence="8">
    <location>
        <begin position="787"/>
        <end position="796"/>
    </location>
</feature>
<dbReference type="GO" id="GO:0035267">
    <property type="term" value="C:NuA4 histone acetyltransferase complex"/>
    <property type="evidence" value="ECO:0007669"/>
    <property type="project" value="InterPro"/>
</dbReference>
<feature type="region of interest" description="Disordered" evidence="8">
    <location>
        <begin position="536"/>
        <end position="603"/>
    </location>
</feature>
<evidence type="ECO:0000313" key="11">
    <source>
        <dbReference type="Proteomes" id="UP000504632"/>
    </source>
</evidence>
<gene>
    <name evidence="12" type="primary">epc1b</name>
</gene>
<keyword evidence="11" id="KW-1185">Reference proteome</keyword>
<feature type="region of interest" description="Disordered" evidence="8">
    <location>
        <begin position="482"/>
        <end position="523"/>
    </location>
</feature>
<dbReference type="InterPro" id="IPR024943">
    <property type="entry name" value="Enhancer_polycomb"/>
</dbReference>
<protein>
    <recommendedName>
        <fullName evidence="7">Enhancer of polycomb homolog</fullName>
    </recommendedName>
</protein>
<keyword evidence="3" id="KW-0156">Chromatin regulator</keyword>
<evidence type="ECO:0000256" key="7">
    <source>
        <dbReference type="RuleBase" id="RU361124"/>
    </source>
</evidence>
<accession>A0A6J2VGC5</accession>
<evidence type="ECO:0000313" key="12">
    <source>
        <dbReference type="RefSeq" id="XP_030631054.1"/>
    </source>
</evidence>
<keyword evidence="5 7" id="KW-0804">Transcription</keyword>
<dbReference type="InterPro" id="IPR009607">
    <property type="entry name" value="Enhancer_polycomb_C"/>
</dbReference>
<feature type="region of interest" description="Disordered" evidence="8">
    <location>
        <begin position="368"/>
        <end position="390"/>
    </location>
</feature>
<sequence length="812" mass="90243">MSKLSFRARALDASKPLPVFRCEDLPDLHEYASINRAVPQMPTGMEKEEESEHHLQRAISAQQVYGEKRDNMVIPVPEAESNIAYYESLYPGEFRMPKQLIHIQPFSLDAEQPDYDMDSEDEAFMMKLRRKMDVGALQFEDMMDRLEKGSGQQLVTLQEAKLLLKEDDELIREVFEYWSRKRKSCSSGSLIPSVKQEKRDGSSTNDPYVAFRRRTEKMQTRKNRKNDEASYEKMLKLRRDLSRAVTILEMIKRREKSKRELLHLTLEIVEKRNSMTDFGGEVMAEVMAQRALVKPVYPIPLIPITNSNQYRHTEHDRQDYKSKPDKPEVVRQKRKYEKKAKPLALTGSAHHSGPAAFNAKDLNQYDFPSSDDEPFSQMLSGSSDAEEENDPDGVFAFRRRAGCQYHAARVEQCGSWPWSDPAHGGLGDIRYRYSLTTLTSPWRCLGLARRRVGRGGRVLLDRAHSDWDAVYHGLDPDWLASPSLSPTHQSSTSHTHTSTNTSASGPGPARPSPLSPSSSPRSSDLRQILLNIKARRWRHFRPRTPPPNDLENPEPWSSRRPGRRGLVRPTRAARAAHPAGSAPSSRVPAPPPTPAFTAEQYQQHQEELALMKKQQLEQTQQQQAGLSATPNPQGLVSKTLDSESAQFAASALVTSDQLLVMKSKEEGVLGVGVNGVVSGSGVYKGFHHMSTTSTGPPTPSNHQSAAPVTTNNGTPAANHLASTASPAPAQALMGNALRVGVPSPAGALNVRHIQRPLTVPASALKLAANANRQIPKVATGPTSLDMGSRENHDQDKPSLNSLTDNTVAMEVT</sequence>
<keyword evidence="6 7" id="KW-0539">Nucleus</keyword>
<dbReference type="RefSeq" id="XP_030631054.1">
    <property type="nucleotide sequence ID" value="XM_030775194.1"/>
</dbReference>
<evidence type="ECO:0000256" key="6">
    <source>
        <dbReference type="ARBA" id="ARBA00023242"/>
    </source>
</evidence>
<dbReference type="GeneID" id="115812706"/>
<dbReference type="InterPro" id="IPR019542">
    <property type="entry name" value="Enhancer_polycomb-like_N"/>
</dbReference>
<dbReference type="OrthoDB" id="435275at2759"/>
<name>A0A6J2VGC5_CHACN</name>
<reference evidence="12" key="1">
    <citation type="submission" date="2025-08" db="UniProtKB">
        <authorList>
            <consortium name="RefSeq"/>
        </authorList>
    </citation>
    <scope>IDENTIFICATION</scope>
</reference>
<feature type="compositionally biased region" description="Low complexity" evidence="8">
    <location>
        <begin position="568"/>
        <end position="587"/>
    </location>
</feature>
<evidence type="ECO:0000259" key="10">
    <source>
        <dbReference type="Pfam" id="PF10513"/>
    </source>
</evidence>
<dbReference type="Pfam" id="PF06752">
    <property type="entry name" value="E_Pc_C"/>
    <property type="match status" value="1"/>
</dbReference>
<dbReference type="FunCoup" id="A0A6J2VGC5">
    <property type="interactions" value="482"/>
</dbReference>
<evidence type="ECO:0000256" key="5">
    <source>
        <dbReference type="ARBA" id="ARBA00023163"/>
    </source>
</evidence>
<dbReference type="Pfam" id="PF10513">
    <property type="entry name" value="EPL1"/>
    <property type="match status" value="1"/>
</dbReference>
<dbReference type="CTD" id="566102"/>
<evidence type="ECO:0000256" key="4">
    <source>
        <dbReference type="ARBA" id="ARBA00023015"/>
    </source>
</evidence>
<evidence type="ECO:0000256" key="8">
    <source>
        <dbReference type="SAM" id="MobiDB-lite"/>
    </source>
</evidence>
<feature type="domain" description="Enhancer of polycomb-like N-terminal" evidence="10">
    <location>
        <begin position="7"/>
        <end position="148"/>
    </location>
</feature>
<dbReference type="AlphaFoldDB" id="A0A6J2VGC5"/>
<dbReference type="Proteomes" id="UP000504632">
    <property type="component" value="Chromosome 5"/>
</dbReference>
<keyword evidence="4 7" id="KW-0805">Transcription regulation</keyword>
<evidence type="ECO:0000256" key="1">
    <source>
        <dbReference type="ARBA" id="ARBA00004123"/>
    </source>
</evidence>
<evidence type="ECO:0000256" key="3">
    <source>
        <dbReference type="ARBA" id="ARBA00022853"/>
    </source>
</evidence>
<feature type="region of interest" description="Disordered" evidence="8">
    <location>
        <begin position="777"/>
        <end position="812"/>
    </location>
</feature>
<feature type="region of interest" description="Disordered" evidence="8">
    <location>
        <begin position="308"/>
        <end position="352"/>
    </location>
</feature>
<feature type="region of interest" description="Disordered" evidence="8">
    <location>
        <begin position="614"/>
        <end position="633"/>
    </location>
</feature>
<dbReference type="GO" id="GO:0005634">
    <property type="term" value="C:nucleus"/>
    <property type="evidence" value="ECO:0007669"/>
    <property type="project" value="UniProtKB-SubCell"/>
</dbReference>